<evidence type="ECO:0000313" key="4">
    <source>
        <dbReference type="Proteomes" id="UP000295777"/>
    </source>
</evidence>
<dbReference type="Pfam" id="PF11845">
    <property type="entry name" value="Tll0287-like"/>
    <property type="match status" value="1"/>
</dbReference>
<protein>
    <submittedName>
        <fullName evidence="3">HAMP domain-containing protein</fullName>
    </submittedName>
</protein>
<dbReference type="AlphaFoldDB" id="A0A4R1GCL8"/>
<dbReference type="Gene3D" id="6.10.340.10">
    <property type="match status" value="1"/>
</dbReference>
<comment type="caution">
    <text evidence="3">The sequence shown here is derived from an EMBL/GenBank/DDBJ whole genome shotgun (WGS) entry which is preliminary data.</text>
</comment>
<dbReference type="EMBL" id="SMFV01000005">
    <property type="protein sequence ID" value="TCK03439.1"/>
    <property type="molecule type" value="Genomic_DNA"/>
</dbReference>
<dbReference type="Proteomes" id="UP000295777">
    <property type="component" value="Unassembled WGS sequence"/>
</dbReference>
<dbReference type="SMART" id="SM00304">
    <property type="entry name" value="HAMP"/>
    <property type="match status" value="1"/>
</dbReference>
<reference evidence="3 4" key="1">
    <citation type="submission" date="2019-03" db="EMBL/GenBank/DDBJ databases">
        <title>Genomic Encyclopedia of Archaeal and Bacterial Type Strains, Phase II (KMG-II): from individual species to whole genera.</title>
        <authorList>
            <person name="Goeker M."/>
        </authorList>
    </citation>
    <scope>NUCLEOTIDE SEQUENCE [LARGE SCALE GENOMIC DNA]</scope>
    <source>
        <strain evidence="3 4">DSM 24425</strain>
    </source>
</reference>
<keyword evidence="1" id="KW-0472">Membrane</keyword>
<keyword evidence="1" id="KW-0812">Transmembrane</keyword>
<evidence type="ECO:0000256" key="1">
    <source>
        <dbReference type="SAM" id="Phobius"/>
    </source>
</evidence>
<keyword evidence="4" id="KW-1185">Reference proteome</keyword>
<organism evidence="3 4">
    <name type="scientific">Phorcysia thermohydrogeniphila</name>
    <dbReference type="NCBI Taxonomy" id="936138"/>
    <lineage>
        <taxon>Bacteria</taxon>
        <taxon>Pseudomonadati</taxon>
        <taxon>Aquificota</taxon>
        <taxon>Aquificia</taxon>
        <taxon>Desulfurobacteriales</taxon>
        <taxon>Desulfurobacteriaceae</taxon>
        <taxon>Phorcysia</taxon>
    </lineage>
</organism>
<feature type="transmembrane region" description="Helical" evidence="1">
    <location>
        <begin position="230"/>
        <end position="256"/>
    </location>
</feature>
<dbReference type="InterPro" id="IPR003660">
    <property type="entry name" value="HAMP_dom"/>
</dbReference>
<feature type="domain" description="HAMP" evidence="2">
    <location>
        <begin position="259"/>
        <end position="317"/>
    </location>
</feature>
<dbReference type="Pfam" id="PF00672">
    <property type="entry name" value="HAMP"/>
    <property type="match status" value="1"/>
</dbReference>
<evidence type="ECO:0000259" key="2">
    <source>
        <dbReference type="PROSITE" id="PS50885"/>
    </source>
</evidence>
<sequence>MKLKNLSITHKIFIVFFVVVALSTISFLHILDKTYEVSLINQGRSIAQQILIFRKWAASFGGIWTKDKYTPEIGYLMEFETKEGTAKAYKTGEALKNFGETHFYLHNPALATRELSNLSKIEYGWTFRVVSDRYMAPESKPDKWEATAIKKIKERKKDEYWSWDGNKFRFAKAIRVKKGCLKCHGSPEQIDPALLKAMRAKYGDNVDRAINYKEGDLRGIISVTIVPPSIIATAISLVDMWNIGALLLAFLVFWFFAKNEIIKPIENITKAAHDISLGKLDIDLGVRGLKEDEVADEITKLAIAIDRLRASIQIAMERLRKKK</sequence>
<dbReference type="GO" id="GO:0016020">
    <property type="term" value="C:membrane"/>
    <property type="evidence" value="ECO:0007669"/>
    <property type="project" value="InterPro"/>
</dbReference>
<name>A0A4R1GCL8_9BACT</name>
<dbReference type="OrthoDB" id="9776552at2"/>
<feature type="transmembrane region" description="Helical" evidence="1">
    <location>
        <begin position="12"/>
        <end position="31"/>
    </location>
</feature>
<dbReference type="InterPro" id="IPR021796">
    <property type="entry name" value="Tll0287-like_dom"/>
</dbReference>
<gene>
    <name evidence="3" type="ORF">CLV27_1517</name>
</gene>
<proteinExistence type="predicted"/>
<dbReference type="PROSITE" id="PS50885">
    <property type="entry name" value="HAMP"/>
    <property type="match status" value="1"/>
</dbReference>
<dbReference type="RefSeq" id="WP_132527413.1">
    <property type="nucleotide sequence ID" value="NZ_SMFV01000005.1"/>
</dbReference>
<dbReference type="GO" id="GO:0007165">
    <property type="term" value="P:signal transduction"/>
    <property type="evidence" value="ECO:0007669"/>
    <property type="project" value="InterPro"/>
</dbReference>
<keyword evidence="1" id="KW-1133">Transmembrane helix</keyword>
<accession>A0A4R1GCL8</accession>
<evidence type="ECO:0000313" key="3">
    <source>
        <dbReference type="EMBL" id="TCK03439.1"/>
    </source>
</evidence>